<feature type="repeat" description="TPR" evidence="1">
    <location>
        <begin position="71"/>
        <end position="104"/>
    </location>
</feature>
<dbReference type="InterPro" id="IPR011990">
    <property type="entry name" value="TPR-like_helical_dom_sf"/>
</dbReference>
<dbReference type="Proteomes" id="UP000192656">
    <property type="component" value="Unassembled WGS sequence"/>
</dbReference>
<dbReference type="STRING" id="937218.SAMN06297251_10768"/>
<dbReference type="AlphaFoldDB" id="A0A1W2BRB5"/>
<dbReference type="EMBL" id="FWXR01000007">
    <property type="protein sequence ID" value="SMC75264.1"/>
    <property type="molecule type" value="Genomic_DNA"/>
</dbReference>
<protein>
    <submittedName>
        <fullName evidence="2">Ca-activated chloride channel family protein</fullName>
    </submittedName>
</protein>
<accession>A0A1W2BRB5</accession>
<gene>
    <name evidence="2" type="ORF">SAMN06297251_10768</name>
</gene>
<dbReference type="Gene3D" id="1.25.40.10">
    <property type="entry name" value="Tetratricopeptide repeat domain"/>
    <property type="match status" value="1"/>
</dbReference>
<dbReference type="RefSeq" id="WP_084409892.1">
    <property type="nucleotide sequence ID" value="NZ_FWXR01000007.1"/>
</dbReference>
<keyword evidence="3" id="KW-1185">Reference proteome</keyword>
<dbReference type="SUPFAM" id="SSF48452">
    <property type="entry name" value="TPR-like"/>
    <property type="match status" value="1"/>
</dbReference>
<evidence type="ECO:0000256" key="1">
    <source>
        <dbReference type="PROSITE-ProRule" id="PRU00339"/>
    </source>
</evidence>
<sequence>MRRAPLLIGCAALAIVVGLAAGSEAFGRIALVVGLPSLASSLLIEPDERGVALLEAGEYRKADEAFAEAGRTATYNRGLSLAATGDIELAVAYFDAVLFANPSDRDARYNRELLARFVPDIVGQSNEIDGVAANVEAPQSDAVASSRDILNGLTLAEQQGVLDTRVERATAATTGWLETLADEPALYLKRRIKAEYERRQDLGLANPPEDTAW</sequence>
<dbReference type="InterPro" id="IPR019734">
    <property type="entry name" value="TPR_rpt"/>
</dbReference>
<organism evidence="2 3">
    <name type="scientific">Fulvimarina manganoxydans</name>
    <dbReference type="NCBI Taxonomy" id="937218"/>
    <lineage>
        <taxon>Bacteria</taxon>
        <taxon>Pseudomonadati</taxon>
        <taxon>Pseudomonadota</taxon>
        <taxon>Alphaproteobacteria</taxon>
        <taxon>Hyphomicrobiales</taxon>
        <taxon>Aurantimonadaceae</taxon>
        <taxon>Fulvimarina</taxon>
    </lineage>
</organism>
<dbReference type="OrthoDB" id="5801125at2"/>
<name>A0A1W2BRB5_9HYPH</name>
<reference evidence="2 3" key="1">
    <citation type="submission" date="2017-04" db="EMBL/GenBank/DDBJ databases">
        <authorList>
            <person name="Afonso C.L."/>
            <person name="Miller P.J."/>
            <person name="Scott M.A."/>
            <person name="Spackman E."/>
            <person name="Goraichik I."/>
            <person name="Dimitrov K.M."/>
            <person name="Suarez D.L."/>
            <person name="Swayne D.E."/>
        </authorList>
    </citation>
    <scope>NUCLEOTIDE SEQUENCE [LARGE SCALE GENOMIC DNA]</scope>
    <source>
        <strain evidence="2 3">CGMCC 1.10972</strain>
    </source>
</reference>
<keyword evidence="1" id="KW-0802">TPR repeat</keyword>
<evidence type="ECO:0000313" key="3">
    <source>
        <dbReference type="Proteomes" id="UP000192656"/>
    </source>
</evidence>
<proteinExistence type="predicted"/>
<dbReference type="PROSITE" id="PS50005">
    <property type="entry name" value="TPR"/>
    <property type="match status" value="1"/>
</dbReference>
<evidence type="ECO:0000313" key="2">
    <source>
        <dbReference type="EMBL" id="SMC75264.1"/>
    </source>
</evidence>